<dbReference type="Proteomes" id="UP000035444">
    <property type="component" value="Unassembled WGS sequence"/>
</dbReference>
<name>A0A0H2MYS3_9PROT</name>
<dbReference type="OrthoDB" id="8478262at2"/>
<feature type="compositionally biased region" description="Polar residues" evidence="1">
    <location>
        <begin position="15"/>
        <end position="34"/>
    </location>
</feature>
<sequence length="277" mass="29700">MSDDPGSSGHEFSGIESSGYSQPSPNQPASQDSGSFYVKNTGDDRGRHTAPIEQSEPFVNERLHEGDDLSNGQEVANDQADDQATGQDGYIKLPSEGASEEEVDAFYAALGVPETPDGYELQVPEELSSQHSDEDWKAYTGAISELSHALGLSPEQAQALADMDLQAKTQSMENMEREQEQYLSQQIEETTQTLSDEWGSKMDVNVRTANRALKALGGSELEGVLSEAGVLNDPVVIRAFHKAGLSLVEDSSPGGAGATRRNKSAAEILYPSSTKEG</sequence>
<feature type="region of interest" description="Disordered" evidence="1">
    <location>
        <begin position="249"/>
        <end position="277"/>
    </location>
</feature>
<dbReference type="EMBL" id="LAQL01000003">
    <property type="protein sequence ID" value="KLN61885.1"/>
    <property type="molecule type" value="Genomic_DNA"/>
</dbReference>
<dbReference type="STRING" id="1489064.WH96_06310"/>
<gene>
    <name evidence="2" type="ORF">WH96_06310</name>
</gene>
<reference evidence="2 3" key="1">
    <citation type="submission" date="2015-03" db="EMBL/GenBank/DDBJ databases">
        <title>Genome Sequence of Kiloniella spongiae MEBiC09566, isolated from a marine sponge.</title>
        <authorList>
            <person name="Shao Z."/>
            <person name="Wang L."/>
            <person name="Li X."/>
        </authorList>
    </citation>
    <scope>NUCLEOTIDE SEQUENCE [LARGE SCALE GENOMIC DNA]</scope>
    <source>
        <strain evidence="2 3">MEBiC09566</strain>
    </source>
</reference>
<dbReference type="AlphaFoldDB" id="A0A0H2MYS3"/>
<dbReference type="RefSeq" id="WP_047763222.1">
    <property type="nucleotide sequence ID" value="NZ_LAQL01000003.1"/>
</dbReference>
<evidence type="ECO:0000313" key="3">
    <source>
        <dbReference type="Proteomes" id="UP000035444"/>
    </source>
</evidence>
<comment type="caution">
    <text evidence="2">The sequence shown here is derived from an EMBL/GenBank/DDBJ whole genome shotgun (WGS) entry which is preliminary data.</text>
</comment>
<protein>
    <submittedName>
        <fullName evidence="2">Uncharacterized protein</fullName>
    </submittedName>
</protein>
<accession>A0A0H2MYS3</accession>
<keyword evidence="3" id="KW-1185">Reference proteome</keyword>
<feature type="region of interest" description="Disordered" evidence="1">
    <location>
        <begin position="1"/>
        <end position="98"/>
    </location>
</feature>
<proteinExistence type="predicted"/>
<organism evidence="2 3">
    <name type="scientific">Kiloniella spongiae</name>
    <dbReference type="NCBI Taxonomy" id="1489064"/>
    <lineage>
        <taxon>Bacteria</taxon>
        <taxon>Pseudomonadati</taxon>
        <taxon>Pseudomonadota</taxon>
        <taxon>Alphaproteobacteria</taxon>
        <taxon>Rhodospirillales</taxon>
        <taxon>Kiloniellaceae</taxon>
        <taxon>Kiloniella</taxon>
    </lineage>
</organism>
<evidence type="ECO:0000256" key="1">
    <source>
        <dbReference type="SAM" id="MobiDB-lite"/>
    </source>
</evidence>
<evidence type="ECO:0000313" key="2">
    <source>
        <dbReference type="EMBL" id="KLN61885.1"/>
    </source>
</evidence>